<proteinExistence type="predicted"/>
<keyword evidence="3" id="KW-1185">Reference proteome</keyword>
<evidence type="ECO:0000256" key="1">
    <source>
        <dbReference type="SAM" id="MobiDB-lite"/>
    </source>
</evidence>
<dbReference type="Proteomes" id="UP000003448">
    <property type="component" value="Unassembled WGS sequence"/>
</dbReference>
<protein>
    <submittedName>
        <fullName evidence="2">Uncharacterized protein</fullName>
    </submittedName>
</protein>
<dbReference type="AlphaFoldDB" id="I0L816"/>
<name>I0L816_9ACTN</name>
<sequence length="193" mass="20039">MADGCVRVRLPLRVMLAMSRPEVIGVRLRLPSSAGPVPASAGADTGTTSRRGCQPGGLFAVGGSGATVGLSPVGHRDVGLVIHVVLQQWVQAAGVAGQLARTAPALCLPARWAAATDPTMRRGRGDHRLDAASTNSGSAHPARRRATEPDQYRSSRRSADLPARGPAPARYATKIPATSVKLLPPGALRPQLQ</sequence>
<feature type="region of interest" description="Disordered" evidence="1">
    <location>
        <begin position="118"/>
        <end position="193"/>
    </location>
</feature>
<dbReference type="EMBL" id="CAIE01000037">
    <property type="protein sequence ID" value="CCH19963.1"/>
    <property type="molecule type" value="Genomic_DNA"/>
</dbReference>
<feature type="compositionally biased region" description="Basic and acidic residues" evidence="1">
    <location>
        <begin position="145"/>
        <end position="159"/>
    </location>
</feature>
<evidence type="ECO:0000313" key="2">
    <source>
        <dbReference type="EMBL" id="CCH19963.1"/>
    </source>
</evidence>
<organism evidence="2 3">
    <name type="scientific">Micromonospora lupini str. Lupac 08</name>
    <dbReference type="NCBI Taxonomy" id="1150864"/>
    <lineage>
        <taxon>Bacteria</taxon>
        <taxon>Bacillati</taxon>
        <taxon>Actinomycetota</taxon>
        <taxon>Actinomycetes</taxon>
        <taxon>Micromonosporales</taxon>
        <taxon>Micromonosporaceae</taxon>
        <taxon>Micromonospora</taxon>
    </lineage>
</organism>
<gene>
    <name evidence="2" type="ORF">MILUP08_44843</name>
</gene>
<comment type="caution">
    <text evidence="2">The sequence shown here is derived from an EMBL/GenBank/DDBJ whole genome shotgun (WGS) entry which is preliminary data.</text>
</comment>
<evidence type="ECO:0000313" key="3">
    <source>
        <dbReference type="Proteomes" id="UP000003448"/>
    </source>
</evidence>
<accession>I0L816</accession>
<reference evidence="3" key="1">
    <citation type="journal article" date="2012" name="J. Bacteriol.">
        <title>Genome Sequence of Micromonospora lupini Lupac 08, Isolated from Root Nodules of Lupinus angustifolius.</title>
        <authorList>
            <person name="Alonso-Vega P."/>
            <person name="Normand P."/>
            <person name="Bacigalupe R."/>
            <person name="Pujic P."/>
            <person name="Lajus A."/>
            <person name="Vallenet D."/>
            <person name="Carro L."/>
            <person name="Coll P."/>
            <person name="Trujillo M.E."/>
        </authorList>
    </citation>
    <scope>NUCLEOTIDE SEQUENCE [LARGE SCALE GENOMIC DNA]</scope>
    <source>
        <strain evidence="3">Lupac 08</strain>
    </source>
</reference>